<evidence type="ECO:0000256" key="1">
    <source>
        <dbReference type="SAM" id="Phobius"/>
    </source>
</evidence>
<protein>
    <submittedName>
        <fullName evidence="3">Uncharacterized protein</fullName>
    </submittedName>
</protein>
<dbReference type="AlphaFoldDB" id="A0A914RT09"/>
<feature type="transmembrane region" description="Helical" evidence="1">
    <location>
        <begin position="21"/>
        <end position="39"/>
    </location>
</feature>
<dbReference type="Proteomes" id="UP000887564">
    <property type="component" value="Unplaced"/>
</dbReference>
<keyword evidence="1" id="KW-1133">Transmembrane helix</keyword>
<name>A0A914RT09_PAREQ</name>
<evidence type="ECO:0000313" key="3">
    <source>
        <dbReference type="WBParaSite" id="PEQ_0000509901-mRNA-1"/>
    </source>
</evidence>
<proteinExistence type="predicted"/>
<keyword evidence="2" id="KW-1185">Reference proteome</keyword>
<evidence type="ECO:0000313" key="2">
    <source>
        <dbReference type="Proteomes" id="UP000887564"/>
    </source>
</evidence>
<keyword evidence="1" id="KW-0812">Transmembrane</keyword>
<keyword evidence="1" id="KW-0472">Membrane</keyword>
<feature type="transmembrane region" description="Helical" evidence="1">
    <location>
        <begin position="45"/>
        <end position="63"/>
    </location>
</feature>
<organism evidence="2 3">
    <name type="scientific">Parascaris equorum</name>
    <name type="common">Equine roundworm</name>
    <dbReference type="NCBI Taxonomy" id="6256"/>
    <lineage>
        <taxon>Eukaryota</taxon>
        <taxon>Metazoa</taxon>
        <taxon>Ecdysozoa</taxon>
        <taxon>Nematoda</taxon>
        <taxon>Chromadorea</taxon>
        <taxon>Rhabditida</taxon>
        <taxon>Spirurina</taxon>
        <taxon>Ascaridomorpha</taxon>
        <taxon>Ascaridoidea</taxon>
        <taxon>Ascarididae</taxon>
        <taxon>Parascaris</taxon>
    </lineage>
</organism>
<reference evidence="3" key="1">
    <citation type="submission" date="2022-11" db="UniProtKB">
        <authorList>
            <consortium name="WormBaseParasite"/>
        </authorList>
    </citation>
    <scope>IDENTIFICATION</scope>
</reference>
<dbReference type="WBParaSite" id="PEQ_0000509901-mRNA-1">
    <property type="protein sequence ID" value="PEQ_0000509901-mRNA-1"/>
    <property type="gene ID" value="PEQ_0000509901"/>
</dbReference>
<accession>A0A914RT09</accession>
<sequence>MCACRKMLRTKGHQYLLTQHSVRFHSHFLISIFHLQIFTAKTAGITYGFTWMLPMLVTIWFAHRIARLLMDSKMPTRSASIYINA</sequence>